<evidence type="ECO:0000313" key="2">
    <source>
        <dbReference type="Proteomes" id="UP000051322"/>
    </source>
</evidence>
<dbReference type="RefSeq" id="WP_057050340.1">
    <property type="nucleotide sequence ID" value="NZ_AP024802.1"/>
</dbReference>
<dbReference type="Proteomes" id="UP000051322">
    <property type="component" value="Unassembled WGS sequence"/>
</dbReference>
<name>A0AB73FC95_ACIBA</name>
<sequence>MLNLKVGDEYHALMNRLSQIDEERLTATDFYAKLNEIRFELNLLKARSDRCEESSRESGCGFHVGEVVSFDTWRALEQRYAENAKHADELETKIYSNINSYDFKAMNIKIRAKVDFLDLYFETTKPSTRHDIKKFLTEKTGIRHYIKDSLNGYVIRLHDMNLLKLLKERLRCLDHFGLLHQSMKIVELEVALDFYGYKHLGLATALLKSLRLPSTANNLRVFKTQTGVFVPIPVNPIVLHRKLKDGFNIGINHRLADEYWHIYQKQTDQNGTPLKESEWRIRAEKNIKKPVLSRMNNSFSNIRQLLLESFKGLRFTHLKAEASSHQVCVYMNKIDVYGMEKEAYLDSQRNWRKLAPDIEMNAELNRMVVNAVCNLAKNFKHYS</sequence>
<evidence type="ECO:0000313" key="1">
    <source>
        <dbReference type="EMBL" id="KQD16483.1"/>
    </source>
</evidence>
<dbReference type="AlphaFoldDB" id="A0AB73FC95"/>
<reference evidence="1 2" key="1">
    <citation type="submission" date="2015-10" db="EMBL/GenBank/DDBJ databases">
        <title>The utility of whole genome sequencing in characterizing Acinetobacter epidemiology and analyzing hospital outbreaks.</title>
        <authorList>
            <person name="Ozer E.A."/>
            <person name="Fitzpatrick M.A."/>
            <person name="Hauser A.R."/>
        </authorList>
    </citation>
    <scope>NUCLEOTIDE SEQUENCE [LARGE SCALE GENOMIC DNA]</scope>
    <source>
        <strain evidence="1 2">ABBL059</strain>
    </source>
</reference>
<organism evidence="1 2">
    <name type="scientific">Acinetobacter baumannii</name>
    <dbReference type="NCBI Taxonomy" id="470"/>
    <lineage>
        <taxon>Bacteria</taxon>
        <taxon>Pseudomonadati</taxon>
        <taxon>Pseudomonadota</taxon>
        <taxon>Gammaproteobacteria</taxon>
        <taxon>Moraxellales</taxon>
        <taxon>Moraxellaceae</taxon>
        <taxon>Acinetobacter</taxon>
        <taxon>Acinetobacter calcoaceticus/baumannii complex</taxon>
    </lineage>
</organism>
<protein>
    <submittedName>
        <fullName evidence="1">Uncharacterized protein</fullName>
    </submittedName>
</protein>
<gene>
    <name evidence="1" type="ORF">APD06_06285</name>
</gene>
<comment type="caution">
    <text evidence="1">The sequence shown here is derived from an EMBL/GenBank/DDBJ whole genome shotgun (WGS) entry which is preliminary data.</text>
</comment>
<proteinExistence type="predicted"/>
<accession>A0AB73FC95</accession>
<dbReference type="EMBL" id="LLFE01000095">
    <property type="protein sequence ID" value="KQD16483.1"/>
    <property type="molecule type" value="Genomic_DNA"/>
</dbReference>